<organism evidence="2 3">
    <name type="scientific">Ectocarpus siliculosus</name>
    <name type="common">Brown alga</name>
    <name type="synonym">Conferva siliculosa</name>
    <dbReference type="NCBI Taxonomy" id="2880"/>
    <lineage>
        <taxon>Eukaryota</taxon>
        <taxon>Sar</taxon>
        <taxon>Stramenopiles</taxon>
        <taxon>Ochrophyta</taxon>
        <taxon>PX clade</taxon>
        <taxon>Phaeophyceae</taxon>
        <taxon>Ectocarpales</taxon>
        <taxon>Ectocarpaceae</taxon>
        <taxon>Ectocarpus</taxon>
    </lineage>
</organism>
<keyword evidence="3" id="KW-1185">Reference proteome</keyword>
<dbReference type="EMBL" id="FN649760">
    <property type="protein sequence ID" value="CBN79986.1"/>
    <property type="molecule type" value="Genomic_DNA"/>
</dbReference>
<dbReference type="InterPro" id="IPR036305">
    <property type="entry name" value="RGS_sf"/>
</dbReference>
<protein>
    <submittedName>
        <fullName evidence="2">Uncharacterized protein</fullName>
    </submittedName>
</protein>
<evidence type="ECO:0000256" key="1">
    <source>
        <dbReference type="SAM" id="MobiDB-lite"/>
    </source>
</evidence>
<reference evidence="2 3" key="1">
    <citation type="journal article" date="2010" name="Nature">
        <title>The Ectocarpus genome and the independent evolution of multicellularity in brown algae.</title>
        <authorList>
            <person name="Cock J.M."/>
            <person name="Sterck L."/>
            <person name="Rouze P."/>
            <person name="Scornet D."/>
            <person name="Allen A.E."/>
            <person name="Amoutzias G."/>
            <person name="Anthouard V."/>
            <person name="Artiguenave F."/>
            <person name="Aury J.M."/>
            <person name="Badger J.H."/>
            <person name="Beszteri B."/>
            <person name="Billiau K."/>
            <person name="Bonnet E."/>
            <person name="Bothwell J.H."/>
            <person name="Bowler C."/>
            <person name="Boyen C."/>
            <person name="Brownlee C."/>
            <person name="Carrano C.J."/>
            <person name="Charrier B."/>
            <person name="Cho G.Y."/>
            <person name="Coelho S.M."/>
            <person name="Collen J."/>
            <person name="Corre E."/>
            <person name="Da Silva C."/>
            <person name="Delage L."/>
            <person name="Delaroque N."/>
            <person name="Dittami S.M."/>
            <person name="Doulbeau S."/>
            <person name="Elias M."/>
            <person name="Farnham G."/>
            <person name="Gachon C.M."/>
            <person name="Gschloessl B."/>
            <person name="Heesch S."/>
            <person name="Jabbari K."/>
            <person name="Jubin C."/>
            <person name="Kawai H."/>
            <person name="Kimura K."/>
            <person name="Kloareg B."/>
            <person name="Kupper F.C."/>
            <person name="Lang D."/>
            <person name="Le Bail A."/>
            <person name="Leblanc C."/>
            <person name="Lerouge P."/>
            <person name="Lohr M."/>
            <person name="Lopez P.J."/>
            <person name="Martens C."/>
            <person name="Maumus F."/>
            <person name="Michel G."/>
            <person name="Miranda-Saavedra D."/>
            <person name="Morales J."/>
            <person name="Moreau H."/>
            <person name="Motomura T."/>
            <person name="Nagasato C."/>
            <person name="Napoli C.A."/>
            <person name="Nelson D.R."/>
            <person name="Nyvall-Collen P."/>
            <person name="Peters A.F."/>
            <person name="Pommier C."/>
            <person name="Potin P."/>
            <person name="Poulain J."/>
            <person name="Quesneville H."/>
            <person name="Read B."/>
            <person name="Rensing S.A."/>
            <person name="Ritter A."/>
            <person name="Rousvoal S."/>
            <person name="Samanta M."/>
            <person name="Samson G."/>
            <person name="Schroeder D.C."/>
            <person name="Segurens B."/>
            <person name="Strittmatter M."/>
            <person name="Tonon T."/>
            <person name="Tregear J.W."/>
            <person name="Valentin K."/>
            <person name="von Dassow P."/>
            <person name="Yamagishi T."/>
            <person name="Van de Peer Y."/>
            <person name="Wincker P."/>
        </authorList>
    </citation>
    <scope>NUCLEOTIDE SEQUENCE [LARGE SCALE GENOMIC DNA]</scope>
    <source>
        <strain evidence="3">Ec32 / CCAP1310/4</strain>
    </source>
</reference>
<dbReference type="OrthoDB" id="10299680at2759"/>
<accession>D8LIE7</accession>
<dbReference type="InterPro" id="IPR044926">
    <property type="entry name" value="RGS_subdomain_2"/>
</dbReference>
<dbReference type="SUPFAM" id="SSF48097">
    <property type="entry name" value="Regulator of G-protein signaling, RGS"/>
    <property type="match status" value="1"/>
</dbReference>
<dbReference type="Proteomes" id="UP000002630">
    <property type="component" value="Unassembled WGS sequence"/>
</dbReference>
<evidence type="ECO:0000313" key="3">
    <source>
        <dbReference type="Proteomes" id="UP000002630"/>
    </source>
</evidence>
<name>D8LIE7_ECTSI</name>
<evidence type="ECO:0000313" key="2">
    <source>
        <dbReference type="EMBL" id="CBN79986.1"/>
    </source>
</evidence>
<feature type="region of interest" description="Disordered" evidence="1">
    <location>
        <begin position="1"/>
        <end position="21"/>
    </location>
</feature>
<dbReference type="InParanoid" id="D8LIE7"/>
<proteinExistence type="predicted"/>
<dbReference type="AlphaFoldDB" id="D8LIE7"/>
<gene>
    <name evidence="2" type="ORF">Esi_0022_0071</name>
</gene>
<sequence length="86" mass="9846">MTEYVGANSPSEVNLSDKERKETEARVANVLDQDPLMEPSDRGCLDGAYNAILAMVRADNYARYKDFIVAQRHLRAARLEAIWWMQ</sequence>
<dbReference type="Gene3D" id="1.10.167.10">
    <property type="entry name" value="Regulator of G-protein Signalling 4, domain 2"/>
    <property type="match status" value="1"/>
</dbReference>